<dbReference type="PANTHER" id="PTHR43584:SF8">
    <property type="entry name" value="N-ACETYLMURAMATE ALPHA-1-PHOSPHATE URIDYLYLTRANSFERASE"/>
    <property type="match status" value="1"/>
</dbReference>
<evidence type="ECO:0000256" key="1">
    <source>
        <dbReference type="ARBA" id="ARBA00022679"/>
    </source>
</evidence>
<feature type="domain" description="Nucleotidyl transferase" evidence="3">
    <location>
        <begin position="2"/>
        <end position="216"/>
    </location>
</feature>
<sequence length="225" mass="24411">MKAMILAAGRGERMRPLTDVTPKPLLQVAGKALIEYHLELLAKLGIENVIINHAWLGEKIPAKLGNGASYGVSIEYSDESTGALETAGGIIKALPLLGDEPFLVINGDIFLVAPNIKLPKLDEGKLAHLWLVENPSHNLKGDFYLDNGLIENQSSSDAQSYTFSGVAIYRPAFFEQSPAEQKLALAPLLRLAADKQLLSGEVLTSEWTDVGTPQRLDSLNRQIKG</sequence>
<dbReference type="InterPro" id="IPR005835">
    <property type="entry name" value="NTP_transferase_dom"/>
</dbReference>
<accession>A0A7Y0L9M0</accession>
<comment type="caution">
    <text evidence="4">The sequence shown here is derived from an EMBL/GenBank/DDBJ whole genome shotgun (WGS) entry which is preliminary data.</text>
</comment>
<dbReference type="InterPro" id="IPR050065">
    <property type="entry name" value="GlmU-like"/>
</dbReference>
<reference evidence="4 5" key="1">
    <citation type="submission" date="2020-04" db="EMBL/GenBank/DDBJ databases">
        <title>Thalassotalea sp. M1531, isolated from the surface of marine red alga.</title>
        <authorList>
            <person name="Pang L."/>
            <person name="Lu D.-C."/>
        </authorList>
    </citation>
    <scope>NUCLEOTIDE SEQUENCE [LARGE SCALE GENOMIC DNA]</scope>
    <source>
        <strain evidence="4 5">M1531</strain>
    </source>
</reference>
<dbReference type="PANTHER" id="PTHR43584">
    <property type="entry name" value="NUCLEOTIDYL TRANSFERASE"/>
    <property type="match status" value="1"/>
</dbReference>
<name>A0A7Y0L9M0_9GAMM</name>
<dbReference type="InterPro" id="IPR029044">
    <property type="entry name" value="Nucleotide-diphossugar_trans"/>
</dbReference>
<dbReference type="Proteomes" id="UP000568664">
    <property type="component" value="Unassembled WGS sequence"/>
</dbReference>
<keyword evidence="5" id="KW-1185">Reference proteome</keyword>
<dbReference type="Pfam" id="PF00483">
    <property type="entry name" value="NTP_transferase"/>
    <property type="match status" value="1"/>
</dbReference>
<gene>
    <name evidence="4" type="ORF">HII17_01930</name>
</gene>
<proteinExistence type="predicted"/>
<dbReference type="AlphaFoldDB" id="A0A7Y0L9M0"/>
<dbReference type="Gene3D" id="3.90.550.10">
    <property type="entry name" value="Spore Coat Polysaccharide Biosynthesis Protein SpsA, Chain A"/>
    <property type="match status" value="1"/>
</dbReference>
<dbReference type="NCBIfam" id="NF045761">
    <property type="entry name" value="NAMPUrTaseMurU"/>
    <property type="match status" value="1"/>
</dbReference>
<dbReference type="InterPro" id="IPR054790">
    <property type="entry name" value="MurU"/>
</dbReference>
<dbReference type="GO" id="GO:0016779">
    <property type="term" value="F:nucleotidyltransferase activity"/>
    <property type="evidence" value="ECO:0007669"/>
    <property type="project" value="UniProtKB-KW"/>
</dbReference>
<organism evidence="4 5">
    <name type="scientific">Thalassotalea algicola</name>
    <dbReference type="NCBI Taxonomy" id="2716224"/>
    <lineage>
        <taxon>Bacteria</taxon>
        <taxon>Pseudomonadati</taxon>
        <taxon>Pseudomonadota</taxon>
        <taxon>Gammaproteobacteria</taxon>
        <taxon>Alteromonadales</taxon>
        <taxon>Colwelliaceae</taxon>
        <taxon>Thalassotalea</taxon>
    </lineage>
</organism>
<dbReference type="EMBL" id="JABBXH010000001">
    <property type="protein sequence ID" value="NMP30307.1"/>
    <property type="molecule type" value="Genomic_DNA"/>
</dbReference>
<keyword evidence="1 4" id="KW-0808">Transferase</keyword>
<evidence type="ECO:0000313" key="5">
    <source>
        <dbReference type="Proteomes" id="UP000568664"/>
    </source>
</evidence>
<evidence type="ECO:0000313" key="4">
    <source>
        <dbReference type="EMBL" id="NMP30307.1"/>
    </source>
</evidence>
<evidence type="ECO:0000256" key="2">
    <source>
        <dbReference type="ARBA" id="ARBA00022695"/>
    </source>
</evidence>
<dbReference type="CDD" id="cd06422">
    <property type="entry name" value="NTP_transferase_like_1"/>
    <property type="match status" value="1"/>
</dbReference>
<evidence type="ECO:0000259" key="3">
    <source>
        <dbReference type="Pfam" id="PF00483"/>
    </source>
</evidence>
<dbReference type="SUPFAM" id="SSF53448">
    <property type="entry name" value="Nucleotide-diphospho-sugar transferases"/>
    <property type="match status" value="1"/>
</dbReference>
<keyword evidence="2" id="KW-0548">Nucleotidyltransferase</keyword>
<protein>
    <submittedName>
        <fullName evidence="4">Nucleotidyltransferase family protein</fullName>
    </submittedName>
</protein>